<protein>
    <submittedName>
        <fullName evidence="1">Uncharacterized protein</fullName>
    </submittedName>
</protein>
<dbReference type="HOGENOM" id="CLU_2327537_0_0_4"/>
<sequence>MAAAGKVFTALTTILVLTEVFNAKDKVQEINRQGSILGGSLMGGVAGSALVSPVCGPGAPICAFVLILVGGMAGGTVAKKVNDLYQEELRHFQELKSNLVYGA</sequence>
<accession>A0A0E3U954</accession>
<dbReference type="EMBL" id="CP011253">
    <property type="protein sequence ID" value="AKC72304.1"/>
    <property type="molecule type" value="Genomic_DNA"/>
</dbReference>
<organism evidence="1 2">
    <name type="scientific">Pandoraea oxalativorans</name>
    <dbReference type="NCBI Taxonomy" id="573737"/>
    <lineage>
        <taxon>Bacteria</taxon>
        <taxon>Pseudomonadati</taxon>
        <taxon>Pseudomonadota</taxon>
        <taxon>Betaproteobacteria</taxon>
        <taxon>Burkholderiales</taxon>
        <taxon>Burkholderiaceae</taxon>
        <taxon>Pandoraea</taxon>
    </lineage>
</organism>
<gene>
    <name evidence="1" type="ORF">MB84_10555</name>
</gene>
<evidence type="ECO:0000313" key="1">
    <source>
        <dbReference type="EMBL" id="AKC72304.1"/>
    </source>
</evidence>
<reference evidence="1" key="1">
    <citation type="submission" date="2016-06" db="EMBL/GenBank/DDBJ databases">
        <title>Pandoraea oxalativorans DSM 23570 Genome Sequencing.</title>
        <authorList>
            <person name="Ee R."/>
            <person name="Lim Y.-L."/>
            <person name="Yong D."/>
            <person name="Yin W.-F."/>
            <person name="Chan K.-G."/>
        </authorList>
    </citation>
    <scope>NUCLEOTIDE SEQUENCE</scope>
    <source>
        <strain evidence="1">DSM 23570</strain>
    </source>
</reference>
<keyword evidence="2" id="KW-1185">Reference proteome</keyword>
<dbReference type="KEGG" id="pox:MB84_10555"/>
<evidence type="ECO:0000313" key="2">
    <source>
        <dbReference type="Proteomes" id="UP000035050"/>
    </source>
</evidence>
<name>A0A0E3U954_9BURK</name>
<dbReference type="PATRIC" id="fig|573737.6.peg.2978"/>
<dbReference type="Proteomes" id="UP000035050">
    <property type="component" value="Chromosome"/>
</dbReference>
<dbReference type="AlphaFoldDB" id="A0A0E3U954"/>
<proteinExistence type="predicted"/>